<gene>
    <name evidence="1" type="ORF">DWY99_06350</name>
</gene>
<evidence type="ECO:0000313" key="1">
    <source>
        <dbReference type="EMBL" id="RGQ41321.1"/>
    </source>
</evidence>
<sequence length="338" mass="37973">MEKNVLHYFVDTNSSQGFVSFWESNFGKLEKVVKLDGYPDLLVTQLVSQACAQALGCEQEVELVHNCLDNSLQGIILPGQKTGLLNLPAYGDESYSLRLAEDENLSKVRERVQRAYGCFGQALKIHDDWERIFISSMDFEAMDELAEETAEKLFGGQKTDRAGSCADRFFGAATVNGSYDYIPNITQEIPKRYFLKGRPGTGKSTFLKMLARAAQDRGYRTEAYHCAFDPNSLDMIAVRELGLCVFDSTAPHEYFPDRDSDEIIDIYKAAVQPGTDEKYEKEIAGYSAGYKAKVREATGYLGEAKLAYHQYQKSVLESVNPDRRIGAMDWIIGKLFGR</sequence>
<organism evidence="1 2">
    <name type="scientific">[Clostridium] leptum</name>
    <dbReference type="NCBI Taxonomy" id="1535"/>
    <lineage>
        <taxon>Bacteria</taxon>
        <taxon>Bacillati</taxon>
        <taxon>Bacillota</taxon>
        <taxon>Clostridia</taxon>
        <taxon>Eubacteriales</taxon>
        <taxon>Oscillospiraceae</taxon>
        <taxon>Oscillospiraceae incertae sedis</taxon>
    </lineage>
</organism>
<dbReference type="SUPFAM" id="SSF52540">
    <property type="entry name" value="P-loop containing nucleoside triphosphate hydrolases"/>
    <property type="match status" value="1"/>
</dbReference>
<dbReference type="InterPro" id="IPR027417">
    <property type="entry name" value="P-loop_NTPase"/>
</dbReference>
<dbReference type="AlphaFoldDB" id="A0A412AXQ3"/>
<comment type="caution">
    <text evidence="1">The sequence shown here is derived from an EMBL/GenBank/DDBJ whole genome shotgun (WGS) entry which is preliminary data.</text>
</comment>
<reference evidence="1 2" key="1">
    <citation type="submission" date="2018-08" db="EMBL/GenBank/DDBJ databases">
        <title>A genome reference for cultivated species of the human gut microbiota.</title>
        <authorList>
            <person name="Zou Y."/>
            <person name="Xue W."/>
            <person name="Luo G."/>
        </authorList>
    </citation>
    <scope>NUCLEOTIDE SEQUENCE [LARGE SCALE GENOMIC DNA]</scope>
    <source>
        <strain evidence="1 2">AF28-26</strain>
    </source>
</reference>
<dbReference type="Proteomes" id="UP000284751">
    <property type="component" value="Unassembled WGS sequence"/>
</dbReference>
<accession>A0A412AXQ3</accession>
<dbReference type="EMBL" id="QRTC01000019">
    <property type="protein sequence ID" value="RGQ41321.1"/>
    <property type="molecule type" value="Genomic_DNA"/>
</dbReference>
<name>A0A412AXQ3_9FIRM</name>
<proteinExistence type="predicted"/>
<evidence type="ECO:0008006" key="3">
    <source>
        <dbReference type="Google" id="ProtNLM"/>
    </source>
</evidence>
<evidence type="ECO:0000313" key="2">
    <source>
        <dbReference type="Proteomes" id="UP000284751"/>
    </source>
</evidence>
<protein>
    <recommendedName>
        <fullName evidence="3">ATPase</fullName>
    </recommendedName>
</protein>